<accession>A0A238LB52</accession>
<dbReference type="Proteomes" id="UP000201613">
    <property type="component" value="Unassembled WGS sequence"/>
</dbReference>
<evidence type="ECO:0000313" key="3">
    <source>
        <dbReference type="Proteomes" id="UP000201613"/>
    </source>
</evidence>
<dbReference type="PANTHER" id="PTHR33121">
    <property type="entry name" value="CYCLIC DI-GMP PHOSPHODIESTERASE PDEF"/>
    <property type="match status" value="1"/>
</dbReference>
<dbReference type="PANTHER" id="PTHR33121:SF79">
    <property type="entry name" value="CYCLIC DI-GMP PHOSPHODIESTERASE PDED-RELATED"/>
    <property type="match status" value="1"/>
</dbReference>
<proteinExistence type="predicted"/>
<reference evidence="2 3" key="1">
    <citation type="submission" date="2017-05" db="EMBL/GenBank/DDBJ databases">
        <authorList>
            <person name="Song R."/>
            <person name="Chenine A.L."/>
            <person name="Ruprecht R.M."/>
        </authorList>
    </citation>
    <scope>NUCLEOTIDE SEQUENCE [LARGE SCALE GENOMIC DNA]</scope>
    <source>
        <strain evidence="2 3">CECT 8899</strain>
    </source>
</reference>
<keyword evidence="2" id="KW-0378">Hydrolase</keyword>
<dbReference type="PROSITE" id="PS50883">
    <property type="entry name" value="EAL"/>
    <property type="match status" value="1"/>
</dbReference>
<dbReference type="SUPFAM" id="SSF141868">
    <property type="entry name" value="EAL domain-like"/>
    <property type="match status" value="1"/>
</dbReference>
<dbReference type="RefSeq" id="WP_093990982.1">
    <property type="nucleotide sequence ID" value="NZ_FXZK01000001.1"/>
</dbReference>
<protein>
    <submittedName>
        <fullName evidence="2">Cyclic di-GMP phosphodiesterase Gmr</fullName>
        <ecNumber evidence="2">3.1.4.52</ecNumber>
    </submittedName>
</protein>
<name>A0A238LB52_9RHOB</name>
<evidence type="ECO:0000313" key="2">
    <source>
        <dbReference type="EMBL" id="SMY06858.1"/>
    </source>
</evidence>
<organism evidence="2 3">
    <name type="scientific">Flavimaricola marinus</name>
    <dbReference type="NCBI Taxonomy" id="1819565"/>
    <lineage>
        <taxon>Bacteria</taxon>
        <taxon>Pseudomonadati</taxon>
        <taxon>Pseudomonadota</taxon>
        <taxon>Alphaproteobacteria</taxon>
        <taxon>Rhodobacterales</taxon>
        <taxon>Paracoccaceae</taxon>
        <taxon>Flavimaricola</taxon>
    </lineage>
</organism>
<dbReference type="GO" id="GO:0071111">
    <property type="term" value="F:cyclic-guanylate-specific phosphodiesterase activity"/>
    <property type="evidence" value="ECO:0007669"/>
    <property type="project" value="UniProtKB-EC"/>
</dbReference>
<dbReference type="EC" id="3.1.4.52" evidence="2"/>
<dbReference type="InterPro" id="IPR050706">
    <property type="entry name" value="Cyclic-di-GMP_PDE-like"/>
</dbReference>
<evidence type="ECO:0000259" key="1">
    <source>
        <dbReference type="PROSITE" id="PS50883"/>
    </source>
</evidence>
<dbReference type="OrthoDB" id="23692at2"/>
<dbReference type="InterPro" id="IPR035919">
    <property type="entry name" value="EAL_sf"/>
</dbReference>
<dbReference type="EMBL" id="FXZK01000001">
    <property type="protein sequence ID" value="SMY06858.1"/>
    <property type="molecule type" value="Genomic_DNA"/>
</dbReference>
<dbReference type="InterPro" id="IPR001633">
    <property type="entry name" value="EAL_dom"/>
</dbReference>
<feature type="domain" description="EAL" evidence="1">
    <location>
        <begin position="27"/>
        <end position="266"/>
    </location>
</feature>
<dbReference type="Gene3D" id="3.20.20.450">
    <property type="entry name" value="EAL domain"/>
    <property type="match status" value="1"/>
</dbReference>
<dbReference type="CDD" id="cd01948">
    <property type="entry name" value="EAL"/>
    <property type="match status" value="1"/>
</dbReference>
<gene>
    <name evidence="2" type="primary">gmr_2</name>
    <name evidence="2" type="ORF">LOM8899_00988</name>
</gene>
<dbReference type="Pfam" id="PF00563">
    <property type="entry name" value="EAL"/>
    <property type="match status" value="1"/>
</dbReference>
<keyword evidence="3" id="KW-1185">Reference proteome</keyword>
<dbReference type="SMART" id="SM00052">
    <property type="entry name" value="EAL"/>
    <property type="match status" value="1"/>
</dbReference>
<dbReference type="AlphaFoldDB" id="A0A238LB52"/>
<sequence length="266" mass="28917">MAGPDLYAVPSASEPLDPLQAAVASRDKDVPTMVRSALAAGRTQLAFQPVMRPGGGTTPAFYEGLIRILDDGGRILPARHFMPDVEETAMGRDIDCASLRMGFEKLHANPSLRLAINMSARSIADGRWRQILRQGLAGGDLGNRLILEISEQSAMMLPEVVIRFMAEMQPRGVAFALDDFGAGLTAFRYLKDFFFDLAKLDKHFVRDIDTSPDNQVLSEALITVAHQFEMFVVAEGVETSGEAAILTELGVDCLQGYLYGVPKAGL</sequence>